<proteinExistence type="predicted"/>
<comment type="caution">
    <text evidence="3">The sequence shown here is derived from an EMBL/GenBank/DDBJ whole genome shotgun (WGS) entry which is preliminary data.</text>
</comment>
<dbReference type="PANTHER" id="PTHR43625">
    <property type="entry name" value="AFLATOXIN B1 ALDEHYDE REDUCTASE"/>
    <property type="match status" value="1"/>
</dbReference>
<dbReference type="Gene3D" id="3.20.20.100">
    <property type="entry name" value="NADP-dependent oxidoreductase domain"/>
    <property type="match status" value="1"/>
</dbReference>
<organism evidence="3 4">
    <name type="scientific">Cadophora malorum</name>
    <dbReference type="NCBI Taxonomy" id="108018"/>
    <lineage>
        <taxon>Eukaryota</taxon>
        <taxon>Fungi</taxon>
        <taxon>Dikarya</taxon>
        <taxon>Ascomycota</taxon>
        <taxon>Pezizomycotina</taxon>
        <taxon>Leotiomycetes</taxon>
        <taxon>Helotiales</taxon>
        <taxon>Ploettnerulaceae</taxon>
        <taxon>Cadophora</taxon>
    </lineage>
</organism>
<dbReference type="SUPFAM" id="SSF51430">
    <property type="entry name" value="NAD(P)-linked oxidoreductase"/>
    <property type="match status" value="1"/>
</dbReference>
<evidence type="ECO:0000259" key="2">
    <source>
        <dbReference type="Pfam" id="PF00248"/>
    </source>
</evidence>
<dbReference type="Pfam" id="PF00248">
    <property type="entry name" value="Aldo_ket_red"/>
    <property type="match status" value="1"/>
</dbReference>
<accession>A0A8H7WBM2</accession>
<dbReference type="EMBL" id="JAFJYH010000059">
    <property type="protein sequence ID" value="KAG4421829.1"/>
    <property type="molecule type" value="Genomic_DNA"/>
</dbReference>
<dbReference type="GO" id="GO:0005737">
    <property type="term" value="C:cytoplasm"/>
    <property type="evidence" value="ECO:0007669"/>
    <property type="project" value="TreeGrafter"/>
</dbReference>
<dbReference type="OrthoDB" id="37537at2759"/>
<dbReference type="PANTHER" id="PTHR43625:SF40">
    <property type="entry name" value="ALDO-KETO REDUCTASE YAKC [NADP(+)]"/>
    <property type="match status" value="1"/>
</dbReference>
<evidence type="ECO:0000256" key="1">
    <source>
        <dbReference type="ARBA" id="ARBA00023002"/>
    </source>
</evidence>
<dbReference type="Proteomes" id="UP000664132">
    <property type="component" value="Unassembled WGS sequence"/>
</dbReference>
<dbReference type="GO" id="GO:0016491">
    <property type="term" value="F:oxidoreductase activity"/>
    <property type="evidence" value="ECO:0007669"/>
    <property type="project" value="UniProtKB-KW"/>
</dbReference>
<sequence>MATLPTRPLGKDGPEVSAIGLGLMGLSAYYSNAPNPDEERFQLLDRAVDLGCTLWDTADMYGDSEDLLGKWFTRSGKRKSVFLATKFGYESIDAATGAATLRSDAKYVKLACAKSLQRLGIDKIDLYYAHRVDGKTPIEETVQAMVELKNEGKIDYLGLSEVSAETLRRACKVHHISAVEVEYSAFSLDIESEQINLLKTCRELGVAVVAYSPLGRGMLTGRFKSADDFEDGDVRKYLPRFAGENFDKNLKLVDELAVLAKKKGCSAAQLSLAWLLAQGDVFPIPGTMKIKYLEENVAAFDVKLTEDEVADIREFAEAAEVSGGRYPEMYVDELFRNTPALK</sequence>
<gene>
    <name evidence="3" type="ORF">IFR04_005079</name>
</gene>
<name>A0A8H7WBM2_9HELO</name>
<evidence type="ECO:0000313" key="3">
    <source>
        <dbReference type="EMBL" id="KAG4421829.1"/>
    </source>
</evidence>
<dbReference type="InterPro" id="IPR023210">
    <property type="entry name" value="NADP_OxRdtase_dom"/>
</dbReference>
<reference evidence="3" key="1">
    <citation type="submission" date="2021-02" db="EMBL/GenBank/DDBJ databases">
        <title>Genome sequence Cadophora malorum strain M34.</title>
        <authorList>
            <person name="Stefanovic E."/>
            <person name="Vu D."/>
            <person name="Scully C."/>
            <person name="Dijksterhuis J."/>
            <person name="Roader J."/>
            <person name="Houbraken J."/>
        </authorList>
    </citation>
    <scope>NUCLEOTIDE SEQUENCE</scope>
    <source>
        <strain evidence="3">M34</strain>
    </source>
</reference>
<keyword evidence="1" id="KW-0560">Oxidoreductase</keyword>
<dbReference type="InterPro" id="IPR036812">
    <property type="entry name" value="NAD(P)_OxRdtase_dom_sf"/>
</dbReference>
<dbReference type="InterPro" id="IPR050791">
    <property type="entry name" value="Aldo-Keto_reductase"/>
</dbReference>
<protein>
    <recommendedName>
        <fullName evidence="2">NADP-dependent oxidoreductase domain-containing protein</fullName>
    </recommendedName>
</protein>
<dbReference type="AlphaFoldDB" id="A0A8H7WBM2"/>
<keyword evidence="4" id="KW-1185">Reference proteome</keyword>
<evidence type="ECO:0000313" key="4">
    <source>
        <dbReference type="Proteomes" id="UP000664132"/>
    </source>
</evidence>
<feature type="domain" description="NADP-dependent oxidoreductase" evidence="2">
    <location>
        <begin position="19"/>
        <end position="316"/>
    </location>
</feature>